<dbReference type="EMBL" id="BSBI01000002">
    <property type="protein sequence ID" value="GLF93834.1"/>
    <property type="molecule type" value="Genomic_DNA"/>
</dbReference>
<dbReference type="Pfam" id="PF13560">
    <property type="entry name" value="HTH_31"/>
    <property type="match status" value="1"/>
</dbReference>
<dbReference type="Proteomes" id="UP001291653">
    <property type="component" value="Unassembled WGS sequence"/>
</dbReference>
<dbReference type="PROSITE" id="PS50943">
    <property type="entry name" value="HTH_CROC1"/>
    <property type="match status" value="1"/>
</dbReference>
<dbReference type="RefSeq" id="WP_323445917.1">
    <property type="nucleotide sequence ID" value="NZ_BSBI01000002.1"/>
</dbReference>
<dbReference type="SMART" id="SM00530">
    <property type="entry name" value="HTH_XRE"/>
    <property type="match status" value="1"/>
</dbReference>
<name>A0ABQ5NUF8_9ACTN</name>
<evidence type="ECO:0000313" key="3">
    <source>
        <dbReference type="Proteomes" id="UP001291653"/>
    </source>
</evidence>
<evidence type="ECO:0000259" key="1">
    <source>
        <dbReference type="PROSITE" id="PS50943"/>
    </source>
</evidence>
<dbReference type="InterPro" id="IPR010982">
    <property type="entry name" value="Lambda_DNA-bd_dom_sf"/>
</dbReference>
<dbReference type="InterPro" id="IPR001387">
    <property type="entry name" value="Cro/C1-type_HTH"/>
</dbReference>
<comment type="caution">
    <text evidence="2">The sequence shown here is derived from an EMBL/GenBank/DDBJ whole genome shotgun (WGS) entry which is preliminary data.</text>
</comment>
<protein>
    <submittedName>
        <fullName evidence="2">Helix-turn-helix domain-containing protein</fullName>
    </submittedName>
</protein>
<dbReference type="CDD" id="cd00093">
    <property type="entry name" value="HTH_XRE"/>
    <property type="match status" value="1"/>
</dbReference>
<keyword evidence="3" id="KW-1185">Reference proteome</keyword>
<dbReference type="Gene3D" id="1.10.260.40">
    <property type="entry name" value="lambda repressor-like DNA-binding domains"/>
    <property type="match status" value="1"/>
</dbReference>
<evidence type="ECO:0000313" key="2">
    <source>
        <dbReference type="EMBL" id="GLF93834.1"/>
    </source>
</evidence>
<reference evidence="2 3" key="1">
    <citation type="submission" date="2022-10" db="EMBL/GenBank/DDBJ databases">
        <title>Draft genome sequence of Streptomyces sp. YSPA8.</title>
        <authorList>
            <person name="Moriuchi R."/>
            <person name="Dohra H."/>
            <person name="Yamamura H."/>
            <person name="Kodani S."/>
        </authorList>
    </citation>
    <scope>NUCLEOTIDE SEQUENCE [LARGE SCALE GENOMIC DNA]</scope>
    <source>
        <strain evidence="2 3">YSPA8</strain>
    </source>
</reference>
<accession>A0ABQ5NUF8</accession>
<proteinExistence type="predicted"/>
<feature type="domain" description="HTH cro/C1-type" evidence="1">
    <location>
        <begin position="15"/>
        <end position="70"/>
    </location>
</feature>
<sequence length="417" mass="45910">MPYELEEQEAIGRRIKRRRLALGMPQADLGAAVGKTQGWVSKVEKGRIELDRAALINSIAAALHCHPNDLIDRPYVGTVPENQWRMAAASILRELRRYDLTPVFDGTPRPSGALWQDMRRLHRLRDAAANVAILRSLPDLLREAHALAEVSTGHEREEAFGIYAVCCKFAHTAAHALGHPELIATACERAVWASRLSGDPVLPAVADWMRMWDMWATADWADALTLADKALNGIESAYEHGDVIAVRAWGSLQLRAAVSAARAGNAAEADHRLGLARQATTRTGGPGSEPVEDRHSLTFSAGNVTIHGIGVALELSDQTTALRLNEQASLAEIAALPQSRQGHHHMDLARAWLWDGDRHKALGQLRRAEELAPQLVRNHPIARATLRRIVCAERASTREELRGMSSRFHLDDQGLFS</sequence>
<gene>
    <name evidence="2" type="ORF">SYYSPA8_06075</name>
</gene>
<dbReference type="SUPFAM" id="SSF47413">
    <property type="entry name" value="lambda repressor-like DNA-binding domains"/>
    <property type="match status" value="1"/>
</dbReference>
<organism evidence="2 3">
    <name type="scientific">Streptomyces yaizuensis</name>
    <dbReference type="NCBI Taxonomy" id="2989713"/>
    <lineage>
        <taxon>Bacteria</taxon>
        <taxon>Bacillati</taxon>
        <taxon>Actinomycetota</taxon>
        <taxon>Actinomycetes</taxon>
        <taxon>Kitasatosporales</taxon>
        <taxon>Streptomycetaceae</taxon>
        <taxon>Streptomyces</taxon>
    </lineage>
</organism>